<dbReference type="Pfam" id="PF08229">
    <property type="entry name" value="SHR3_chaperone"/>
    <property type="match status" value="1"/>
</dbReference>
<proteinExistence type="predicted"/>
<accession>A0A0C3SBI0</accession>
<evidence type="ECO:0000313" key="3">
    <source>
        <dbReference type="EMBL" id="KIP07980.1"/>
    </source>
</evidence>
<evidence type="ECO:0000256" key="2">
    <source>
        <dbReference type="SAM" id="Phobius"/>
    </source>
</evidence>
<feature type="region of interest" description="Disordered" evidence="1">
    <location>
        <begin position="186"/>
        <end position="215"/>
    </location>
</feature>
<feature type="transmembrane region" description="Helical" evidence="2">
    <location>
        <begin position="61"/>
        <end position="82"/>
    </location>
</feature>
<dbReference type="SMART" id="SM00786">
    <property type="entry name" value="SHR3_chaperone"/>
    <property type="match status" value="1"/>
</dbReference>
<dbReference type="HOGENOM" id="CLU_080510_2_0_1"/>
<feature type="compositionally biased region" description="Basic and acidic residues" evidence="1">
    <location>
        <begin position="201"/>
        <end position="215"/>
    </location>
</feature>
<feature type="transmembrane region" description="Helical" evidence="2">
    <location>
        <begin position="94"/>
        <end position="113"/>
    </location>
</feature>
<dbReference type="PANTHER" id="PTHR28228">
    <property type="entry name" value="SECRETORY COMPONENT PROTEIN SHR3"/>
    <property type="match status" value="1"/>
</dbReference>
<dbReference type="InterPro" id="IPR013248">
    <property type="entry name" value="Psh3/Shr3"/>
</dbReference>
<dbReference type="GO" id="GO:0005789">
    <property type="term" value="C:endoplasmic reticulum membrane"/>
    <property type="evidence" value="ECO:0007669"/>
    <property type="project" value="TreeGrafter"/>
</dbReference>
<keyword evidence="2" id="KW-0472">Membrane</keyword>
<dbReference type="Proteomes" id="UP000053257">
    <property type="component" value="Unassembled WGS sequence"/>
</dbReference>
<keyword evidence="2" id="KW-1133">Transmembrane helix</keyword>
<evidence type="ECO:0000256" key="1">
    <source>
        <dbReference type="SAM" id="MobiDB-lite"/>
    </source>
</evidence>
<name>A0A0C3SBI0_PHLG1</name>
<dbReference type="OrthoDB" id="5229808at2759"/>
<reference evidence="3 4" key="1">
    <citation type="journal article" date="2014" name="PLoS Genet.">
        <title>Analysis of the Phlebiopsis gigantea genome, transcriptome and secretome provides insight into its pioneer colonization strategies of wood.</title>
        <authorList>
            <person name="Hori C."/>
            <person name="Ishida T."/>
            <person name="Igarashi K."/>
            <person name="Samejima M."/>
            <person name="Suzuki H."/>
            <person name="Master E."/>
            <person name="Ferreira P."/>
            <person name="Ruiz-Duenas F.J."/>
            <person name="Held B."/>
            <person name="Canessa P."/>
            <person name="Larrondo L.F."/>
            <person name="Schmoll M."/>
            <person name="Druzhinina I.S."/>
            <person name="Kubicek C.P."/>
            <person name="Gaskell J.A."/>
            <person name="Kersten P."/>
            <person name="St John F."/>
            <person name="Glasner J."/>
            <person name="Sabat G."/>
            <person name="Splinter BonDurant S."/>
            <person name="Syed K."/>
            <person name="Yadav J."/>
            <person name="Mgbeahuruike A.C."/>
            <person name="Kovalchuk A."/>
            <person name="Asiegbu F.O."/>
            <person name="Lackner G."/>
            <person name="Hoffmeister D."/>
            <person name="Rencoret J."/>
            <person name="Gutierrez A."/>
            <person name="Sun H."/>
            <person name="Lindquist E."/>
            <person name="Barry K."/>
            <person name="Riley R."/>
            <person name="Grigoriev I.V."/>
            <person name="Henrissat B."/>
            <person name="Kues U."/>
            <person name="Berka R.M."/>
            <person name="Martinez A.T."/>
            <person name="Covert S.F."/>
            <person name="Blanchette R.A."/>
            <person name="Cullen D."/>
        </authorList>
    </citation>
    <scope>NUCLEOTIDE SEQUENCE [LARGE SCALE GENOMIC DNA]</scope>
    <source>
        <strain evidence="3 4">11061_1 CR5-6</strain>
    </source>
</reference>
<evidence type="ECO:0000313" key="4">
    <source>
        <dbReference type="Proteomes" id="UP000053257"/>
    </source>
</evidence>
<keyword evidence="2" id="KW-0812">Transmembrane</keyword>
<gene>
    <name evidence="3" type="ORF">PHLGIDRAFT_19065</name>
</gene>
<protein>
    <recommendedName>
        <fullName evidence="5">Shr3 amino acid permease chaperone</fullName>
    </recommendedName>
</protein>
<evidence type="ECO:0008006" key="5">
    <source>
        <dbReference type="Google" id="ProtNLM"/>
    </source>
</evidence>
<keyword evidence="4" id="KW-1185">Reference proteome</keyword>
<sequence length="215" mass="23269">MAGLRMSVVVSATAFLLGLLFTHWIADSLTLWKSPDAQSDARLWTAASYYSILSRMSPTLAYIYLLVAVAGGATLLWSLGDLRAGNLMFDGGSVLLYSSAVVMYLYSVLPNLLTNFKSLPLPFPNQGAPMASTLAAESNKAAALTTLPPFPQSLRGPTLELASSHLICSVALTGVVLLQAGRWWAEQQDDDDEEDEEDAEPLDKQEPKEESKKIS</sequence>
<dbReference type="PANTHER" id="PTHR28228:SF1">
    <property type="entry name" value="SECRETORY COMPONENT PROTEIN SHR3"/>
    <property type="match status" value="1"/>
</dbReference>
<dbReference type="GO" id="GO:0006888">
    <property type="term" value="P:endoplasmic reticulum to Golgi vesicle-mediated transport"/>
    <property type="evidence" value="ECO:0007669"/>
    <property type="project" value="TreeGrafter"/>
</dbReference>
<dbReference type="GO" id="GO:0051082">
    <property type="term" value="F:unfolded protein binding"/>
    <property type="evidence" value="ECO:0007669"/>
    <property type="project" value="TreeGrafter"/>
</dbReference>
<organism evidence="3 4">
    <name type="scientific">Phlebiopsis gigantea (strain 11061_1 CR5-6)</name>
    <name type="common">White-rot fungus</name>
    <name type="synonym">Peniophora gigantea</name>
    <dbReference type="NCBI Taxonomy" id="745531"/>
    <lineage>
        <taxon>Eukaryota</taxon>
        <taxon>Fungi</taxon>
        <taxon>Dikarya</taxon>
        <taxon>Basidiomycota</taxon>
        <taxon>Agaricomycotina</taxon>
        <taxon>Agaricomycetes</taxon>
        <taxon>Polyporales</taxon>
        <taxon>Phanerochaetaceae</taxon>
        <taxon>Phlebiopsis</taxon>
    </lineage>
</organism>
<feature type="compositionally biased region" description="Acidic residues" evidence="1">
    <location>
        <begin position="187"/>
        <end position="200"/>
    </location>
</feature>
<dbReference type="EMBL" id="KN840487">
    <property type="protein sequence ID" value="KIP07980.1"/>
    <property type="molecule type" value="Genomic_DNA"/>
</dbReference>
<dbReference type="AlphaFoldDB" id="A0A0C3SBI0"/>